<reference evidence="9" key="1">
    <citation type="submission" date="2017-09" db="EMBL/GenBank/DDBJ databases">
        <title>Depth-based differentiation of microbial function through sediment-hosted aquifers and enrichment of novel symbionts in the deep terrestrial subsurface.</title>
        <authorList>
            <person name="Probst A.J."/>
            <person name="Ladd B."/>
            <person name="Jarett J.K."/>
            <person name="Geller-Mcgrath D.E."/>
            <person name="Sieber C.M.K."/>
            <person name="Emerson J.B."/>
            <person name="Anantharaman K."/>
            <person name="Thomas B.C."/>
            <person name="Malmstrom R."/>
            <person name="Stieglmeier M."/>
            <person name="Klingl A."/>
            <person name="Woyke T."/>
            <person name="Ryan C.M."/>
            <person name="Banfield J.F."/>
        </authorList>
    </citation>
    <scope>NUCLEOTIDE SEQUENCE [LARGE SCALE GENOMIC DNA]</scope>
</reference>
<feature type="transmembrane region" description="Helical" evidence="6">
    <location>
        <begin position="221"/>
        <end position="241"/>
    </location>
</feature>
<feature type="transmembrane region" description="Helical" evidence="6">
    <location>
        <begin position="90"/>
        <end position="109"/>
    </location>
</feature>
<keyword evidence="4 6" id="KW-1133">Transmembrane helix</keyword>
<dbReference type="GO" id="GO:0016020">
    <property type="term" value="C:membrane"/>
    <property type="evidence" value="ECO:0007669"/>
    <property type="project" value="UniProtKB-SubCell"/>
</dbReference>
<protein>
    <recommendedName>
        <fullName evidence="7">EamA domain-containing protein</fullName>
    </recommendedName>
</protein>
<keyword evidence="5 6" id="KW-0472">Membrane</keyword>
<dbReference type="Pfam" id="PF00892">
    <property type="entry name" value="EamA"/>
    <property type="match status" value="1"/>
</dbReference>
<evidence type="ECO:0000259" key="7">
    <source>
        <dbReference type="Pfam" id="PF00892"/>
    </source>
</evidence>
<accession>A0A2M7QIW7</accession>
<feature type="transmembrane region" description="Helical" evidence="6">
    <location>
        <begin position="30"/>
        <end position="49"/>
    </location>
</feature>
<dbReference type="PANTHER" id="PTHR32322:SF2">
    <property type="entry name" value="EAMA DOMAIN-CONTAINING PROTEIN"/>
    <property type="match status" value="1"/>
</dbReference>
<organism evidence="8 9">
    <name type="scientific">Candidatus Roizmanbacteria bacterium CG_4_10_14_0_8_um_filter_33_9</name>
    <dbReference type="NCBI Taxonomy" id="1974826"/>
    <lineage>
        <taxon>Bacteria</taxon>
        <taxon>Candidatus Roizmaniibacteriota</taxon>
    </lineage>
</organism>
<dbReference type="InterPro" id="IPR000620">
    <property type="entry name" value="EamA_dom"/>
</dbReference>
<dbReference type="Gene3D" id="1.10.3730.20">
    <property type="match status" value="1"/>
</dbReference>
<evidence type="ECO:0000256" key="1">
    <source>
        <dbReference type="ARBA" id="ARBA00004141"/>
    </source>
</evidence>
<evidence type="ECO:0000313" key="8">
    <source>
        <dbReference type="EMBL" id="PIY71915.1"/>
    </source>
</evidence>
<sequence length="249" mass="27620">MWFIWALLSAFVSSVSVVFNKKTLKHISSVTLSLAIFLLPIPILLLLALNQKNDIQWEKYVIGILGTGGCFVIAKTVMFEAIKQSSLSKIYPLFSITTFFTYLFGLIFLHEHIKLLGIIGIFLTILGTYLINIDQAKEDILLPFKLLIRSKESIVLLFSLLLSSLTSVFDKTAIQSSNIIVAYLGGNIVSSSLLIVYSIVRKKRIADEFKTKIGSLFIASMIYMILVLLVYSGFAAGPIALVSGVKKLE</sequence>
<evidence type="ECO:0000256" key="3">
    <source>
        <dbReference type="ARBA" id="ARBA00022692"/>
    </source>
</evidence>
<evidence type="ECO:0000256" key="5">
    <source>
        <dbReference type="ARBA" id="ARBA00023136"/>
    </source>
</evidence>
<evidence type="ECO:0000313" key="9">
    <source>
        <dbReference type="Proteomes" id="UP000229401"/>
    </source>
</evidence>
<dbReference type="AlphaFoldDB" id="A0A2M7QIW7"/>
<evidence type="ECO:0000256" key="2">
    <source>
        <dbReference type="ARBA" id="ARBA00007362"/>
    </source>
</evidence>
<dbReference type="PANTHER" id="PTHR32322">
    <property type="entry name" value="INNER MEMBRANE TRANSPORTER"/>
    <property type="match status" value="1"/>
</dbReference>
<name>A0A2M7QIW7_9BACT</name>
<evidence type="ECO:0000256" key="6">
    <source>
        <dbReference type="SAM" id="Phobius"/>
    </source>
</evidence>
<comment type="subcellular location">
    <subcellularLocation>
        <location evidence="1">Membrane</location>
        <topology evidence="1">Multi-pass membrane protein</topology>
    </subcellularLocation>
</comment>
<feature type="domain" description="EamA" evidence="7">
    <location>
        <begin position="2"/>
        <end position="132"/>
    </location>
</feature>
<dbReference type="SUPFAM" id="SSF103481">
    <property type="entry name" value="Multidrug resistance efflux transporter EmrE"/>
    <property type="match status" value="1"/>
</dbReference>
<proteinExistence type="inferred from homology"/>
<comment type="similarity">
    <text evidence="2">Belongs to the EamA transporter family.</text>
</comment>
<feature type="transmembrane region" description="Helical" evidence="6">
    <location>
        <begin position="115"/>
        <end position="133"/>
    </location>
</feature>
<evidence type="ECO:0000256" key="4">
    <source>
        <dbReference type="ARBA" id="ARBA00022989"/>
    </source>
</evidence>
<dbReference type="Proteomes" id="UP000229401">
    <property type="component" value="Unassembled WGS sequence"/>
</dbReference>
<feature type="non-terminal residue" evidence="8">
    <location>
        <position position="249"/>
    </location>
</feature>
<dbReference type="EMBL" id="PFLI01000124">
    <property type="protein sequence ID" value="PIY71915.1"/>
    <property type="molecule type" value="Genomic_DNA"/>
</dbReference>
<gene>
    <name evidence="8" type="ORF">COY87_03715</name>
</gene>
<dbReference type="InterPro" id="IPR037185">
    <property type="entry name" value="EmrE-like"/>
</dbReference>
<keyword evidence="3 6" id="KW-0812">Transmembrane</keyword>
<comment type="caution">
    <text evidence="8">The sequence shown here is derived from an EMBL/GenBank/DDBJ whole genome shotgun (WGS) entry which is preliminary data.</text>
</comment>
<feature type="transmembrane region" description="Helical" evidence="6">
    <location>
        <begin position="180"/>
        <end position="200"/>
    </location>
</feature>
<dbReference type="InterPro" id="IPR050638">
    <property type="entry name" value="AA-Vitamin_Transporters"/>
</dbReference>